<reference evidence="1" key="1">
    <citation type="submission" date="2020-05" db="EMBL/GenBank/DDBJ databases">
        <authorList>
            <person name="Chiriac C."/>
            <person name="Salcher M."/>
            <person name="Ghai R."/>
            <person name="Kavagutti S V."/>
        </authorList>
    </citation>
    <scope>NUCLEOTIDE SEQUENCE</scope>
</reference>
<dbReference type="GO" id="GO:0016491">
    <property type="term" value="F:oxidoreductase activity"/>
    <property type="evidence" value="ECO:0007669"/>
    <property type="project" value="UniProtKB-ARBA"/>
</dbReference>
<organism evidence="1">
    <name type="scientific">freshwater metagenome</name>
    <dbReference type="NCBI Taxonomy" id="449393"/>
    <lineage>
        <taxon>unclassified sequences</taxon>
        <taxon>metagenomes</taxon>
        <taxon>ecological metagenomes</taxon>
    </lineage>
</organism>
<proteinExistence type="predicted"/>
<dbReference type="AlphaFoldDB" id="A0A6J6C6L2"/>
<gene>
    <name evidence="1" type="ORF">UFOPK1493_00753</name>
</gene>
<dbReference type="Pfam" id="PF05721">
    <property type="entry name" value="PhyH"/>
    <property type="match status" value="1"/>
</dbReference>
<dbReference type="PANTHER" id="PTHR20883:SF48">
    <property type="entry name" value="ECTOINE DIOXYGENASE"/>
    <property type="match status" value="1"/>
</dbReference>
<dbReference type="EMBL" id="CAEZSR010000017">
    <property type="protein sequence ID" value="CAB4546990.1"/>
    <property type="molecule type" value="Genomic_DNA"/>
</dbReference>
<accession>A0A6J6C6L2</accession>
<protein>
    <submittedName>
        <fullName evidence="1">Unannotated protein</fullName>
    </submittedName>
</protein>
<name>A0A6J6C6L2_9ZZZZ</name>
<evidence type="ECO:0000313" key="1">
    <source>
        <dbReference type="EMBL" id="CAB4546990.1"/>
    </source>
</evidence>
<dbReference type="InterPro" id="IPR008775">
    <property type="entry name" value="Phytyl_CoA_dOase-like"/>
</dbReference>
<dbReference type="Gene3D" id="2.60.120.620">
    <property type="entry name" value="q2cbj1_9rhob like domain"/>
    <property type="match status" value="1"/>
</dbReference>
<sequence length="280" mass="30577">MGSTLADSDAVTVPDPLATYRTDLDRDGYAIVRDAFDADTAAALHADVERLERELGIGPGTNGFEGRSTHRVYNLLAHGELYRQIPVHPVVLPLMHHLLGDGPLVSSLSSITIGPGEVAQPIHADDQVLPMPKPHRAITANSMWAITDFTEANGATRIIPGTHLADDSPVYGQHYDSICAEMPAGSILVWHGSLWHGGGANGTERRRMGIAMNYCAGWIRQQENQQLGLPLELVRTFDPTLQELCGFGVYRGLVGHIDRRTPADVLLGDDRGHRMLWDRS</sequence>
<dbReference type="SUPFAM" id="SSF51197">
    <property type="entry name" value="Clavaminate synthase-like"/>
    <property type="match status" value="1"/>
</dbReference>
<dbReference type="GO" id="GO:0046872">
    <property type="term" value="F:metal ion binding"/>
    <property type="evidence" value="ECO:0007669"/>
    <property type="project" value="UniProtKB-ARBA"/>
</dbReference>
<dbReference type="PANTHER" id="PTHR20883">
    <property type="entry name" value="PHYTANOYL-COA DIOXYGENASE DOMAIN CONTAINING 1"/>
    <property type="match status" value="1"/>
</dbReference>